<name>A0A0U5FHS4_XANCI</name>
<keyword evidence="3" id="KW-1185">Reference proteome</keyword>
<sequence length="181" mass="19010">MTSGQEKLDVTTLIKLIDTAAKVCLPPNDTGLASKIGVTKSAVSLWRHGGKIKDDHLMALIKVAQADPALAVLVRTEGAETADAKKAWGVVWDRLSPVTTVIGALALVAIGMHAGAHEALLAALSPVVITDPLYIMRNWPRPRTGARPAICTAARAPGRTVPHRQADAVPDGQGLRQAAAR</sequence>
<dbReference type="EMBL" id="CCXZ01000135">
    <property type="protein sequence ID" value="CEG16479.1"/>
    <property type="molecule type" value="Genomic_DNA"/>
</dbReference>
<evidence type="ECO:0000313" key="2">
    <source>
        <dbReference type="EMBL" id="CEG16479.1"/>
    </source>
</evidence>
<feature type="region of interest" description="Disordered" evidence="1">
    <location>
        <begin position="157"/>
        <end position="181"/>
    </location>
</feature>
<evidence type="ECO:0000256" key="1">
    <source>
        <dbReference type="SAM" id="MobiDB-lite"/>
    </source>
</evidence>
<dbReference type="AlphaFoldDB" id="A0A0U5FHS4"/>
<comment type="caution">
    <text evidence="2">The sequence shown here is derived from an EMBL/GenBank/DDBJ whole genome shotgun (WGS) entry which is preliminary data.</text>
</comment>
<dbReference type="InterPro" id="IPR021096">
    <property type="entry name" value="Vibrio_phage_VSK_Orf152"/>
</dbReference>
<reference evidence="2 3" key="1">
    <citation type="submission" date="2014-09" db="EMBL/GenBank/DDBJ databases">
        <authorList>
            <person name="Regsiter A."/>
        </authorList>
    </citation>
    <scope>NUCLEOTIDE SEQUENCE [LARGE SCALE GENOMIC DNA]</scope>
</reference>
<dbReference type="Proteomes" id="UP000052230">
    <property type="component" value="Unassembled WGS sequence"/>
</dbReference>
<accession>A0A0U5FHS4</accession>
<proteinExistence type="predicted"/>
<evidence type="ECO:0000313" key="3">
    <source>
        <dbReference type="Proteomes" id="UP000052230"/>
    </source>
</evidence>
<gene>
    <name evidence="2" type="ORF">XAC3562_410039</name>
</gene>
<protein>
    <submittedName>
        <fullName evidence="2">Uncharacterized protein</fullName>
    </submittedName>
</protein>
<dbReference type="Pfam" id="PF12472">
    <property type="entry name" value="DUF3693"/>
    <property type="match status" value="1"/>
</dbReference>
<organism evidence="2 3">
    <name type="scientific">Xanthomonas citri pv. citri</name>
    <dbReference type="NCBI Taxonomy" id="611301"/>
    <lineage>
        <taxon>Bacteria</taxon>
        <taxon>Pseudomonadati</taxon>
        <taxon>Pseudomonadota</taxon>
        <taxon>Gammaproteobacteria</taxon>
        <taxon>Lysobacterales</taxon>
        <taxon>Lysobacteraceae</taxon>
        <taxon>Xanthomonas</taxon>
    </lineage>
</organism>